<reference evidence="1 2" key="1">
    <citation type="submission" date="2024-01" db="EMBL/GenBank/DDBJ databases">
        <title>Genome assemblies of Stephania.</title>
        <authorList>
            <person name="Yang L."/>
        </authorList>
    </citation>
    <scope>NUCLEOTIDE SEQUENCE [LARGE SCALE GENOMIC DNA]</scope>
    <source>
        <strain evidence="1">YNDBR</strain>
        <tissue evidence="1">Leaf</tissue>
    </source>
</reference>
<keyword evidence="2" id="KW-1185">Reference proteome</keyword>
<name>A0AAP0LCN2_9MAGN</name>
<dbReference type="Proteomes" id="UP001420932">
    <property type="component" value="Unassembled WGS sequence"/>
</dbReference>
<dbReference type="AlphaFoldDB" id="A0AAP0LCN2"/>
<dbReference type="EMBL" id="JBBNAF010000001">
    <property type="protein sequence ID" value="KAK9168526.1"/>
    <property type="molecule type" value="Genomic_DNA"/>
</dbReference>
<comment type="caution">
    <text evidence="1">The sequence shown here is derived from an EMBL/GenBank/DDBJ whole genome shotgun (WGS) entry which is preliminary data.</text>
</comment>
<accession>A0AAP0LCN2</accession>
<protein>
    <submittedName>
        <fullName evidence="1">Uncharacterized protein</fullName>
    </submittedName>
</protein>
<sequence length="110" mass="12999">MPVYIPYQEDDSGNRERQYIHFSKLFAIGTWKYELESPESFMDKRSAHVIREGTMARDGWRGDKTYLHGVLVAIQFKRESELDEVKYSFDEIVRTPGTLATRRTHIIQKE</sequence>
<proteinExistence type="predicted"/>
<organism evidence="1 2">
    <name type="scientific">Stephania yunnanensis</name>
    <dbReference type="NCBI Taxonomy" id="152371"/>
    <lineage>
        <taxon>Eukaryota</taxon>
        <taxon>Viridiplantae</taxon>
        <taxon>Streptophyta</taxon>
        <taxon>Embryophyta</taxon>
        <taxon>Tracheophyta</taxon>
        <taxon>Spermatophyta</taxon>
        <taxon>Magnoliopsida</taxon>
        <taxon>Ranunculales</taxon>
        <taxon>Menispermaceae</taxon>
        <taxon>Menispermoideae</taxon>
        <taxon>Cissampelideae</taxon>
        <taxon>Stephania</taxon>
    </lineage>
</organism>
<gene>
    <name evidence="1" type="ORF">Syun_000666</name>
</gene>
<evidence type="ECO:0000313" key="2">
    <source>
        <dbReference type="Proteomes" id="UP001420932"/>
    </source>
</evidence>
<evidence type="ECO:0000313" key="1">
    <source>
        <dbReference type="EMBL" id="KAK9168526.1"/>
    </source>
</evidence>